<reference evidence="3" key="1">
    <citation type="journal article" date="2018" name="Nat. Microbiol.">
        <title>Leveraging single-cell genomics to expand the fungal tree of life.</title>
        <authorList>
            <person name="Ahrendt S.R."/>
            <person name="Quandt C.A."/>
            <person name="Ciobanu D."/>
            <person name="Clum A."/>
            <person name="Salamov A."/>
            <person name="Andreopoulos B."/>
            <person name="Cheng J.F."/>
            <person name="Woyke T."/>
            <person name="Pelin A."/>
            <person name="Henrissat B."/>
            <person name="Reynolds N.K."/>
            <person name="Benny G.L."/>
            <person name="Smith M.E."/>
            <person name="James T.Y."/>
            <person name="Grigoriev I.V."/>
        </authorList>
    </citation>
    <scope>NUCLEOTIDE SEQUENCE [LARGE SCALE GENOMIC DNA]</scope>
    <source>
        <strain evidence="3">CSF55</strain>
    </source>
</reference>
<keyword evidence="1" id="KW-0812">Transmembrane</keyword>
<feature type="transmembrane region" description="Helical" evidence="1">
    <location>
        <begin position="51"/>
        <end position="72"/>
    </location>
</feature>
<evidence type="ECO:0000313" key="3">
    <source>
        <dbReference type="Proteomes" id="UP000281549"/>
    </source>
</evidence>
<organism evidence="2 3">
    <name type="scientific">Rozella allomycis (strain CSF55)</name>
    <dbReference type="NCBI Taxonomy" id="988480"/>
    <lineage>
        <taxon>Eukaryota</taxon>
        <taxon>Fungi</taxon>
        <taxon>Fungi incertae sedis</taxon>
        <taxon>Cryptomycota</taxon>
        <taxon>Cryptomycota incertae sedis</taxon>
        <taxon>Rozella</taxon>
    </lineage>
</organism>
<evidence type="ECO:0000313" key="2">
    <source>
        <dbReference type="EMBL" id="RKP15805.1"/>
    </source>
</evidence>
<name>A0A4P9Y9R7_ROZAC</name>
<proteinExistence type="predicted"/>
<protein>
    <submittedName>
        <fullName evidence="2">Uncharacterized protein</fullName>
    </submittedName>
</protein>
<feature type="non-terminal residue" evidence="2">
    <location>
        <position position="161"/>
    </location>
</feature>
<keyword evidence="1" id="KW-0472">Membrane</keyword>
<evidence type="ECO:0000256" key="1">
    <source>
        <dbReference type="SAM" id="Phobius"/>
    </source>
</evidence>
<sequence>MTCLVVNKKQEYQLKGTEPVKNILLVTVNRWDYAFHLALLKLWRSKNNMEALEIYAVLILILKSLWAMILWVNCQVICIFNSNIALSDQICESFVLNNLKYVIECDALKSKVTGCRNLEEIKIRVGDLKRAKECLTFQDEATDELYDQYVASQDQYILKAN</sequence>
<dbReference type="Proteomes" id="UP000281549">
    <property type="component" value="Unassembled WGS sequence"/>
</dbReference>
<dbReference type="EMBL" id="ML007653">
    <property type="protein sequence ID" value="RKP15805.1"/>
    <property type="molecule type" value="Genomic_DNA"/>
</dbReference>
<gene>
    <name evidence="2" type="ORF">ROZALSC1DRAFT_26027</name>
</gene>
<accession>A0A4P9Y9R7</accession>
<keyword evidence="1" id="KW-1133">Transmembrane helix</keyword>
<dbReference type="AlphaFoldDB" id="A0A4P9Y9R7"/>